<name>S5N430_SALBN</name>
<dbReference type="Proteomes" id="UP000015042">
    <property type="component" value="Chromosome"/>
</dbReference>
<organism evidence="1 2">
    <name type="scientific">Salmonella bongori N268-08</name>
    <dbReference type="NCBI Taxonomy" id="1197719"/>
    <lineage>
        <taxon>Bacteria</taxon>
        <taxon>Pseudomonadati</taxon>
        <taxon>Pseudomonadota</taxon>
        <taxon>Gammaproteobacteria</taxon>
        <taxon>Enterobacterales</taxon>
        <taxon>Enterobacteriaceae</taxon>
        <taxon>Salmonella</taxon>
    </lineage>
</organism>
<reference evidence="1 2" key="1">
    <citation type="submission" date="2013-07" db="EMBL/GenBank/DDBJ databases">
        <title>Genome sequence of Salmonella bongori N268-08 - a rare clinical isolate.</title>
        <authorList>
            <person name="Marti R."/>
            <person name="Hagens S."/>
            <person name="Loessner M.J."/>
            <person name="Klumpp J."/>
        </authorList>
    </citation>
    <scope>NUCLEOTIDE SEQUENCE [LARGE SCALE GENOMIC DNA]</scope>
    <source>
        <strain evidence="1 2">N268-08</strain>
    </source>
</reference>
<sequence>MVDLNALPMLRNVDLITRVSVAISILPDGATLIRSTNDVFP</sequence>
<dbReference type="EMBL" id="CP006608">
    <property type="protein sequence ID" value="AGR61649.1"/>
    <property type="molecule type" value="Genomic_DNA"/>
</dbReference>
<proteinExistence type="predicted"/>
<dbReference type="AlphaFoldDB" id="S5N430"/>
<evidence type="ECO:0000313" key="2">
    <source>
        <dbReference type="Proteomes" id="UP000015042"/>
    </source>
</evidence>
<protein>
    <submittedName>
        <fullName evidence="1">Uncharacterized protein</fullName>
    </submittedName>
</protein>
<evidence type="ECO:0000313" key="1">
    <source>
        <dbReference type="EMBL" id="AGR61649.1"/>
    </source>
</evidence>
<dbReference type="HOGENOM" id="CLU_3276260_0_0_6"/>
<dbReference type="KEGG" id="sbz:A464_4467"/>
<gene>
    <name evidence="1" type="ORF">A464_4467</name>
</gene>
<dbReference type="PATRIC" id="fig|1197719.3.peg.4463"/>
<accession>S5N430</accession>